<protein>
    <recommendedName>
        <fullName evidence="2">Retrotransposon gag domain-containing protein</fullName>
    </recommendedName>
</protein>
<evidence type="ECO:0000313" key="3">
    <source>
        <dbReference type="EMBL" id="GFY87392.1"/>
    </source>
</evidence>
<dbReference type="PANTHER" id="PTHR33223">
    <property type="entry name" value="CCHC-TYPE DOMAIN-CONTAINING PROTEIN"/>
    <property type="match status" value="1"/>
</dbReference>
<gene>
    <name evidence="3" type="ORF">Acr_05g0010310</name>
</gene>
<feature type="region of interest" description="Disordered" evidence="1">
    <location>
        <begin position="221"/>
        <end position="275"/>
    </location>
</feature>
<dbReference type="EMBL" id="BJWL01000005">
    <property type="protein sequence ID" value="GFY87392.1"/>
    <property type="molecule type" value="Genomic_DNA"/>
</dbReference>
<sequence length="487" mass="55425">MISPKVAYLRTLLTEVPNLEGLHREIHDMAEQMRIMNENNGRLMQLLTAANPQLLAAPPVPDIERSRHSNRSGDRSQNISTERGCSDKIMCKALSATLKGLARSWFRKLSPGTINSFGDLSRLFIANFMSCRNRKKNASHLFTVHQKETASLKDFVKRFNQAILEEVEDPNDKVIIMAMMEGLQPGPLFDSLSKNVPETLSALQSKADKYIAAEELVEAKRRRRGKDDHKRKEPDTRRIDYREETRNKRLDRDSKRSNDRRPRTPPRSPRVYLPPLNTPVAQVLSKIKHEEFVKWPGKIKTDPQKRNRNKYCEFHQDHGQQKEDTATTGQLRAIYKRSTEVSDRVAVRLHPGKSMPKVPLDWLKMRSTISPRHMLDKLHPFHTPLIGFGESTTHPLGWINLPLTLGTEPHQTTVWQDFIVVDCPSPYNAILGRPTLGGIKAITSTYHLKLKFPTPTGIGEIKGDQKVAKQCFISAMKVETSSISSAQ</sequence>
<keyword evidence="4" id="KW-1185">Reference proteome</keyword>
<proteinExistence type="predicted"/>
<evidence type="ECO:0000259" key="2">
    <source>
        <dbReference type="Pfam" id="PF03732"/>
    </source>
</evidence>
<dbReference type="PANTHER" id="PTHR33223:SF10">
    <property type="entry name" value="AMINOTRANSFERASE-LIKE PLANT MOBILE DOMAIN-CONTAINING PROTEIN"/>
    <property type="match status" value="1"/>
</dbReference>
<feature type="compositionally biased region" description="Basic and acidic residues" evidence="1">
    <location>
        <begin position="225"/>
        <end position="262"/>
    </location>
</feature>
<organism evidence="3 4">
    <name type="scientific">Actinidia rufa</name>
    <dbReference type="NCBI Taxonomy" id="165716"/>
    <lineage>
        <taxon>Eukaryota</taxon>
        <taxon>Viridiplantae</taxon>
        <taxon>Streptophyta</taxon>
        <taxon>Embryophyta</taxon>
        <taxon>Tracheophyta</taxon>
        <taxon>Spermatophyta</taxon>
        <taxon>Magnoliopsida</taxon>
        <taxon>eudicotyledons</taxon>
        <taxon>Gunneridae</taxon>
        <taxon>Pentapetalae</taxon>
        <taxon>asterids</taxon>
        <taxon>Ericales</taxon>
        <taxon>Actinidiaceae</taxon>
        <taxon>Actinidia</taxon>
    </lineage>
</organism>
<dbReference type="Pfam" id="PF03732">
    <property type="entry name" value="Retrotrans_gag"/>
    <property type="match status" value="1"/>
</dbReference>
<reference evidence="3 4" key="1">
    <citation type="submission" date="2019-07" db="EMBL/GenBank/DDBJ databases">
        <title>De Novo Assembly of kiwifruit Actinidia rufa.</title>
        <authorList>
            <person name="Sugita-Konishi S."/>
            <person name="Sato K."/>
            <person name="Mori E."/>
            <person name="Abe Y."/>
            <person name="Kisaki G."/>
            <person name="Hamano K."/>
            <person name="Suezawa K."/>
            <person name="Otani M."/>
            <person name="Fukuda T."/>
            <person name="Manabe T."/>
            <person name="Gomi K."/>
            <person name="Tabuchi M."/>
            <person name="Akimitsu K."/>
            <person name="Kataoka I."/>
        </authorList>
    </citation>
    <scope>NUCLEOTIDE SEQUENCE [LARGE SCALE GENOMIC DNA]</scope>
    <source>
        <strain evidence="4">cv. Fuchu</strain>
    </source>
</reference>
<dbReference type="Proteomes" id="UP000585474">
    <property type="component" value="Unassembled WGS sequence"/>
</dbReference>
<accession>A0A7J0EM56</accession>
<feature type="domain" description="Retrotransposon gag" evidence="2">
    <location>
        <begin position="95"/>
        <end position="185"/>
    </location>
</feature>
<feature type="region of interest" description="Disordered" evidence="1">
    <location>
        <begin position="59"/>
        <end position="81"/>
    </location>
</feature>
<comment type="caution">
    <text evidence="3">The sequence shown here is derived from an EMBL/GenBank/DDBJ whole genome shotgun (WGS) entry which is preliminary data.</text>
</comment>
<name>A0A7J0EM56_9ERIC</name>
<evidence type="ECO:0000256" key="1">
    <source>
        <dbReference type="SAM" id="MobiDB-lite"/>
    </source>
</evidence>
<dbReference type="OrthoDB" id="1746852at2759"/>
<evidence type="ECO:0000313" key="4">
    <source>
        <dbReference type="Proteomes" id="UP000585474"/>
    </source>
</evidence>
<dbReference type="AlphaFoldDB" id="A0A7J0EM56"/>
<feature type="compositionally biased region" description="Basic and acidic residues" evidence="1">
    <location>
        <begin position="62"/>
        <end position="74"/>
    </location>
</feature>
<dbReference type="InterPro" id="IPR005162">
    <property type="entry name" value="Retrotrans_gag_dom"/>
</dbReference>